<dbReference type="EMBL" id="CP042997">
    <property type="protein sequence ID" value="QEH33589.1"/>
    <property type="molecule type" value="Genomic_DNA"/>
</dbReference>
<evidence type="ECO:0000256" key="3">
    <source>
        <dbReference type="HAMAP-Rule" id="MF_00632"/>
    </source>
</evidence>
<sequence length="165" mass="18693">MADNHSFDVVSEINHVEMHNAIDQAQREIAVRYDFKGTKASLEFDKKENAITVLANHKGQLDTVLQVLKEKMAKRGVPVKALIRGKVEDASHDTVREVLKLHTGVDTEDARKIVKDIKQLKLKVQAQIMEDKVRVTGKKLDELQAVIAYLKEHGPEYPLQFVNLT</sequence>
<dbReference type="InterPro" id="IPR036183">
    <property type="entry name" value="YajQ-like_sf"/>
</dbReference>
<gene>
    <name evidence="4" type="ORF">OJF2_20930</name>
</gene>
<dbReference type="OrthoDB" id="9801447at2"/>
<dbReference type="RefSeq" id="WP_148593572.1">
    <property type="nucleotide sequence ID" value="NZ_CP042997.1"/>
</dbReference>
<dbReference type="KEGG" id="agv:OJF2_20930"/>
<dbReference type="Gene3D" id="3.30.70.990">
    <property type="entry name" value="YajQ-like, domain 2"/>
    <property type="match status" value="1"/>
</dbReference>
<comment type="function">
    <text evidence="3">Nucleotide-binding protein.</text>
</comment>
<comment type="similarity">
    <text evidence="2 3">Belongs to the YajQ family.</text>
</comment>
<dbReference type="InterPro" id="IPR035570">
    <property type="entry name" value="UPF0234_N"/>
</dbReference>
<evidence type="ECO:0000256" key="2">
    <source>
        <dbReference type="ARBA" id="ARBA00093450"/>
    </source>
</evidence>
<organism evidence="4 5">
    <name type="scientific">Aquisphaera giovannonii</name>
    <dbReference type="NCBI Taxonomy" id="406548"/>
    <lineage>
        <taxon>Bacteria</taxon>
        <taxon>Pseudomonadati</taxon>
        <taxon>Planctomycetota</taxon>
        <taxon>Planctomycetia</taxon>
        <taxon>Isosphaerales</taxon>
        <taxon>Isosphaeraceae</taxon>
        <taxon>Aquisphaera</taxon>
    </lineage>
</organism>
<name>A0A5B9W026_9BACT</name>
<keyword evidence="5" id="KW-1185">Reference proteome</keyword>
<dbReference type="Gene3D" id="3.30.70.860">
    <property type="match status" value="1"/>
</dbReference>
<dbReference type="CDD" id="cd11740">
    <property type="entry name" value="YajQ_like"/>
    <property type="match status" value="1"/>
</dbReference>
<dbReference type="InterPro" id="IPR035571">
    <property type="entry name" value="UPF0234-like_C"/>
</dbReference>
<dbReference type="InterPro" id="IPR007551">
    <property type="entry name" value="YajQ/Smlt4090-like"/>
</dbReference>
<reference evidence="4 5" key="1">
    <citation type="submission" date="2019-08" db="EMBL/GenBank/DDBJ databases">
        <title>Deep-cultivation of Planctomycetes and their phenomic and genomic characterization uncovers novel biology.</title>
        <authorList>
            <person name="Wiegand S."/>
            <person name="Jogler M."/>
            <person name="Boedeker C."/>
            <person name="Pinto D."/>
            <person name="Vollmers J."/>
            <person name="Rivas-Marin E."/>
            <person name="Kohn T."/>
            <person name="Peeters S.H."/>
            <person name="Heuer A."/>
            <person name="Rast P."/>
            <person name="Oberbeckmann S."/>
            <person name="Bunk B."/>
            <person name="Jeske O."/>
            <person name="Meyerdierks A."/>
            <person name="Storesund J.E."/>
            <person name="Kallscheuer N."/>
            <person name="Luecker S."/>
            <person name="Lage O.M."/>
            <person name="Pohl T."/>
            <person name="Merkel B.J."/>
            <person name="Hornburger P."/>
            <person name="Mueller R.-W."/>
            <person name="Bruemmer F."/>
            <person name="Labrenz M."/>
            <person name="Spormann A.M."/>
            <person name="Op den Camp H."/>
            <person name="Overmann J."/>
            <person name="Amann R."/>
            <person name="Jetten M.S.M."/>
            <person name="Mascher T."/>
            <person name="Medema M.H."/>
            <person name="Devos D.P."/>
            <person name="Kaster A.-K."/>
            <person name="Ovreas L."/>
            <person name="Rohde M."/>
            <person name="Galperin M.Y."/>
            <person name="Jogler C."/>
        </authorList>
    </citation>
    <scope>NUCLEOTIDE SEQUENCE [LARGE SCALE GENOMIC DNA]</scope>
    <source>
        <strain evidence="4 5">OJF2</strain>
    </source>
</reference>
<dbReference type="GO" id="GO:0000166">
    <property type="term" value="F:nucleotide binding"/>
    <property type="evidence" value="ECO:0007669"/>
    <property type="project" value="UniProtKB-UniRule"/>
</dbReference>
<dbReference type="SUPFAM" id="SSF89963">
    <property type="entry name" value="YajQ-like"/>
    <property type="match status" value="2"/>
</dbReference>
<dbReference type="GO" id="GO:0005829">
    <property type="term" value="C:cytosol"/>
    <property type="evidence" value="ECO:0007669"/>
    <property type="project" value="TreeGrafter"/>
</dbReference>
<dbReference type="HAMAP" id="MF_00632">
    <property type="entry name" value="UPF0234"/>
    <property type="match status" value="1"/>
</dbReference>
<dbReference type="Proteomes" id="UP000324233">
    <property type="component" value="Chromosome"/>
</dbReference>
<proteinExistence type="inferred from homology"/>
<dbReference type="PANTHER" id="PTHR30476:SF0">
    <property type="entry name" value="UPF0234 PROTEIN YAJQ"/>
    <property type="match status" value="1"/>
</dbReference>
<dbReference type="Pfam" id="PF04461">
    <property type="entry name" value="YajQ"/>
    <property type="match status" value="1"/>
</dbReference>
<dbReference type="NCBIfam" id="NF003819">
    <property type="entry name" value="PRK05412.1"/>
    <property type="match status" value="1"/>
</dbReference>
<keyword evidence="1 3" id="KW-0547">Nucleotide-binding</keyword>
<evidence type="ECO:0000313" key="4">
    <source>
        <dbReference type="EMBL" id="QEH33589.1"/>
    </source>
</evidence>
<evidence type="ECO:0000313" key="5">
    <source>
        <dbReference type="Proteomes" id="UP000324233"/>
    </source>
</evidence>
<protein>
    <recommendedName>
        <fullName evidence="3">Nucleotide-binding protein OJF2_20930</fullName>
    </recommendedName>
</protein>
<dbReference type="PANTHER" id="PTHR30476">
    <property type="entry name" value="UPF0234 PROTEIN YAJQ"/>
    <property type="match status" value="1"/>
</dbReference>
<dbReference type="AlphaFoldDB" id="A0A5B9W026"/>
<accession>A0A5B9W026</accession>
<evidence type="ECO:0000256" key="1">
    <source>
        <dbReference type="ARBA" id="ARBA00022741"/>
    </source>
</evidence>